<dbReference type="PANTHER" id="PTHR34297">
    <property type="entry name" value="HYPOTHETICAL CYTOSOLIC PROTEIN-RELATED"/>
    <property type="match status" value="1"/>
</dbReference>
<dbReference type="AlphaFoldDB" id="A0A4V3BKR0"/>
<dbReference type="RefSeq" id="WP_208108895.1">
    <property type="nucleotide sequence ID" value="NZ_SNVW01000007.1"/>
</dbReference>
<reference evidence="3 4" key="1">
    <citation type="submission" date="2019-03" db="EMBL/GenBank/DDBJ databases">
        <title>Genomic analyses of the natural microbiome of Caenorhabditis elegans.</title>
        <authorList>
            <person name="Samuel B."/>
        </authorList>
    </citation>
    <scope>NUCLEOTIDE SEQUENCE [LARGE SCALE GENOMIC DNA]</scope>
    <source>
        <strain evidence="3 4">JUb65</strain>
    </source>
</reference>
<comment type="caution">
    <text evidence="3">The sequence shown here is derived from an EMBL/GenBank/DDBJ whole genome shotgun (WGS) entry which is preliminary data.</text>
</comment>
<accession>A0A4V3BKR0</accession>
<dbReference type="EMBL" id="SNVW01000007">
    <property type="protein sequence ID" value="TDN43732.1"/>
    <property type="molecule type" value="Genomic_DNA"/>
</dbReference>
<evidence type="ECO:0000256" key="2">
    <source>
        <dbReference type="SAM" id="MobiDB-lite"/>
    </source>
</evidence>
<dbReference type="PANTHER" id="PTHR34297:SF3">
    <property type="entry name" value="ALKALINE SHOCK PROTEIN 23"/>
    <property type="match status" value="1"/>
</dbReference>
<dbReference type="STRING" id="2035.RU06_12410"/>
<name>A0A4V3BKR0_9MICO</name>
<evidence type="ECO:0000313" key="3">
    <source>
        <dbReference type="EMBL" id="TDN43732.1"/>
    </source>
</evidence>
<sequence length="155" mass="15880">MADTTITPATTSTAATRNTGTHSGANGVTGKTVIDDTVVSKVAGIAAREVNGVHSLGNGAARAIGALRDAIGQRDFGQGVKVEVGEKQVAADIVIVAEYPVALQQVADGVRAGVARALEQIVGMEVAEVNVTVQDVFIPGDDDDKDDEKKEARVA</sequence>
<dbReference type="InterPro" id="IPR005531">
    <property type="entry name" value="Asp23"/>
</dbReference>
<dbReference type="Pfam" id="PF03780">
    <property type="entry name" value="Asp23"/>
    <property type="match status" value="1"/>
</dbReference>
<protein>
    <submittedName>
        <fullName evidence="3">Putative alkaline shock family protein YloU</fullName>
    </submittedName>
</protein>
<comment type="similarity">
    <text evidence="1">Belongs to the asp23 family.</text>
</comment>
<dbReference type="Proteomes" id="UP000295764">
    <property type="component" value="Unassembled WGS sequence"/>
</dbReference>
<organism evidence="3 4">
    <name type="scientific">Curtobacterium flaccumfaciens</name>
    <dbReference type="NCBI Taxonomy" id="2035"/>
    <lineage>
        <taxon>Bacteria</taxon>
        <taxon>Bacillati</taxon>
        <taxon>Actinomycetota</taxon>
        <taxon>Actinomycetes</taxon>
        <taxon>Micrococcales</taxon>
        <taxon>Microbacteriaceae</taxon>
        <taxon>Curtobacterium</taxon>
    </lineage>
</organism>
<feature type="compositionally biased region" description="Low complexity" evidence="2">
    <location>
        <begin position="1"/>
        <end position="21"/>
    </location>
</feature>
<evidence type="ECO:0000256" key="1">
    <source>
        <dbReference type="ARBA" id="ARBA00005721"/>
    </source>
</evidence>
<feature type="region of interest" description="Disordered" evidence="2">
    <location>
        <begin position="1"/>
        <end position="28"/>
    </location>
</feature>
<gene>
    <name evidence="3" type="ORF">EDF64_107160</name>
</gene>
<proteinExistence type="inferred from homology"/>
<evidence type="ECO:0000313" key="4">
    <source>
        <dbReference type="Proteomes" id="UP000295764"/>
    </source>
</evidence>